<keyword evidence="2" id="KW-1185">Reference proteome</keyword>
<protein>
    <submittedName>
        <fullName evidence="1">Uncharacterized protein</fullName>
    </submittedName>
</protein>
<gene>
    <name evidence="1" type="ORF">GCM10010191_01250</name>
</gene>
<dbReference type="EMBL" id="BAAARW010000001">
    <property type="protein sequence ID" value="GAA2398287.1"/>
    <property type="molecule type" value="Genomic_DNA"/>
</dbReference>
<evidence type="ECO:0000313" key="1">
    <source>
        <dbReference type="EMBL" id="GAA2398287.1"/>
    </source>
</evidence>
<dbReference type="Proteomes" id="UP001501231">
    <property type="component" value="Unassembled WGS sequence"/>
</dbReference>
<accession>A0ABN3I998</accession>
<comment type="caution">
    <text evidence="1">The sequence shown here is derived from an EMBL/GenBank/DDBJ whole genome shotgun (WGS) entry which is preliminary data.</text>
</comment>
<organism evidence="1 2">
    <name type="scientific">Actinomadura vinacea</name>
    <dbReference type="NCBI Taxonomy" id="115336"/>
    <lineage>
        <taxon>Bacteria</taxon>
        <taxon>Bacillati</taxon>
        <taxon>Actinomycetota</taxon>
        <taxon>Actinomycetes</taxon>
        <taxon>Streptosporangiales</taxon>
        <taxon>Thermomonosporaceae</taxon>
        <taxon>Actinomadura</taxon>
    </lineage>
</organism>
<reference evidence="1 2" key="1">
    <citation type="journal article" date="2019" name="Int. J. Syst. Evol. Microbiol.">
        <title>The Global Catalogue of Microorganisms (GCM) 10K type strain sequencing project: providing services to taxonomists for standard genome sequencing and annotation.</title>
        <authorList>
            <consortium name="The Broad Institute Genomics Platform"/>
            <consortium name="The Broad Institute Genome Sequencing Center for Infectious Disease"/>
            <person name="Wu L."/>
            <person name="Ma J."/>
        </authorList>
    </citation>
    <scope>NUCLEOTIDE SEQUENCE [LARGE SCALE GENOMIC DNA]</scope>
    <source>
        <strain evidence="1 2">JCM 3325</strain>
    </source>
</reference>
<name>A0ABN3I998_9ACTN</name>
<evidence type="ECO:0000313" key="2">
    <source>
        <dbReference type="Proteomes" id="UP001501231"/>
    </source>
</evidence>
<proteinExistence type="predicted"/>
<sequence>MSVAVPWAALEIDPDRIVAELRRRFPAARAWYGEFTGAWWAIARDRSGRHLWWRRPTRRSWGDGWRRSVAG</sequence>
<dbReference type="RefSeq" id="WP_344586260.1">
    <property type="nucleotide sequence ID" value="NZ_BAAARW010000001.1"/>
</dbReference>